<dbReference type="InterPro" id="IPR036249">
    <property type="entry name" value="Thioredoxin-like_sf"/>
</dbReference>
<dbReference type="EMBL" id="MCFC01000009">
    <property type="protein sequence ID" value="ORY32501.1"/>
    <property type="molecule type" value="Genomic_DNA"/>
</dbReference>
<proteinExistence type="predicted"/>
<dbReference type="AlphaFoldDB" id="A0A1Y2BCE0"/>
<dbReference type="InterPro" id="IPR004045">
    <property type="entry name" value="Glutathione_S-Trfase_N"/>
</dbReference>
<dbReference type="InParanoid" id="A0A1Y2BCE0"/>
<dbReference type="Proteomes" id="UP000193986">
    <property type="component" value="Unassembled WGS sequence"/>
</dbReference>
<accession>A0A1Y2BCE0</accession>
<dbReference type="Gene3D" id="3.40.30.10">
    <property type="entry name" value="Glutaredoxin"/>
    <property type="match status" value="1"/>
</dbReference>
<evidence type="ECO:0000313" key="3">
    <source>
        <dbReference type="EMBL" id="ORY32501.1"/>
    </source>
</evidence>
<dbReference type="InterPro" id="IPR054416">
    <property type="entry name" value="GST_UstS-like_C"/>
</dbReference>
<dbReference type="SUPFAM" id="SSF52833">
    <property type="entry name" value="Thioredoxin-like"/>
    <property type="match status" value="1"/>
</dbReference>
<dbReference type="Pfam" id="PF13409">
    <property type="entry name" value="GST_N_2"/>
    <property type="match status" value="1"/>
</dbReference>
<protein>
    <submittedName>
        <fullName evidence="3">Uncharacterized protein</fullName>
    </submittedName>
</protein>
<organism evidence="3 4">
    <name type="scientific">Naematelia encephala</name>
    <dbReference type="NCBI Taxonomy" id="71784"/>
    <lineage>
        <taxon>Eukaryota</taxon>
        <taxon>Fungi</taxon>
        <taxon>Dikarya</taxon>
        <taxon>Basidiomycota</taxon>
        <taxon>Agaricomycotina</taxon>
        <taxon>Tremellomycetes</taxon>
        <taxon>Tremellales</taxon>
        <taxon>Naemateliaceae</taxon>
        <taxon>Naematelia</taxon>
    </lineage>
</organism>
<dbReference type="SUPFAM" id="SSF47616">
    <property type="entry name" value="GST C-terminal domain-like"/>
    <property type="match status" value="1"/>
</dbReference>
<dbReference type="InterPro" id="IPR050983">
    <property type="entry name" value="GST_Omega/HSP26"/>
</dbReference>
<dbReference type="Pfam" id="PF22041">
    <property type="entry name" value="GST_C_7"/>
    <property type="match status" value="1"/>
</dbReference>
<gene>
    <name evidence="3" type="ORF">BCR39DRAFT_557491</name>
</gene>
<dbReference type="InterPro" id="IPR036282">
    <property type="entry name" value="Glutathione-S-Trfase_C_sf"/>
</dbReference>
<sequence>MASQTQPVTTTTGSEPEIILYDLASTKNLCFSPGGARIRLMLNYKRIPYKTVFIEFPDIAPTLKAFGIIPPESGLYTVPAIHHLASDKYIMDSASIAQFLESTYPSPSVPLTSELGDEILRKARSVAGKVMQTSVLPREMFILSPRSQEYFRRTREAALGHPLEQLLQGDKESQIWEDMDAGFRALGQLLLTNHDKGPFILGEKPSYADFFIAGSLKTTRVVEESVFQRYSKYPGYHEIYQACLPFMDKWD</sequence>
<comment type="caution">
    <text evidence="3">The sequence shown here is derived from an EMBL/GenBank/DDBJ whole genome shotgun (WGS) entry which is preliminary data.</text>
</comment>
<dbReference type="GO" id="GO:0005737">
    <property type="term" value="C:cytoplasm"/>
    <property type="evidence" value="ECO:0007669"/>
    <property type="project" value="TreeGrafter"/>
</dbReference>
<reference evidence="3 4" key="1">
    <citation type="submission" date="2016-07" db="EMBL/GenBank/DDBJ databases">
        <title>Pervasive Adenine N6-methylation of Active Genes in Fungi.</title>
        <authorList>
            <consortium name="DOE Joint Genome Institute"/>
            <person name="Mondo S.J."/>
            <person name="Dannebaum R.O."/>
            <person name="Kuo R.C."/>
            <person name="Labutti K."/>
            <person name="Haridas S."/>
            <person name="Kuo A."/>
            <person name="Salamov A."/>
            <person name="Ahrendt S.R."/>
            <person name="Lipzen A."/>
            <person name="Sullivan W."/>
            <person name="Andreopoulos W.B."/>
            <person name="Clum A."/>
            <person name="Lindquist E."/>
            <person name="Daum C."/>
            <person name="Ramamoorthy G.K."/>
            <person name="Gryganskyi A."/>
            <person name="Culley D."/>
            <person name="Magnuson J.K."/>
            <person name="James T.Y."/>
            <person name="O'Malley M.A."/>
            <person name="Stajich J.E."/>
            <person name="Spatafora J.W."/>
            <person name="Visel A."/>
            <person name="Grigoriev I.V."/>
        </authorList>
    </citation>
    <scope>NUCLEOTIDE SEQUENCE [LARGE SCALE GENOMIC DNA]</scope>
    <source>
        <strain evidence="3 4">68-887.2</strain>
    </source>
</reference>
<evidence type="ECO:0000259" key="2">
    <source>
        <dbReference type="Pfam" id="PF22041"/>
    </source>
</evidence>
<dbReference type="PANTHER" id="PTHR43968:SF6">
    <property type="entry name" value="GLUTATHIONE S-TRANSFERASE OMEGA"/>
    <property type="match status" value="1"/>
</dbReference>
<evidence type="ECO:0000313" key="4">
    <source>
        <dbReference type="Proteomes" id="UP000193986"/>
    </source>
</evidence>
<name>A0A1Y2BCE0_9TREE</name>
<dbReference type="Gene3D" id="1.20.1050.10">
    <property type="match status" value="1"/>
</dbReference>
<feature type="domain" description="GST N-terminal" evidence="1">
    <location>
        <begin position="31"/>
        <end position="102"/>
    </location>
</feature>
<dbReference type="STRING" id="71784.A0A1Y2BCE0"/>
<keyword evidence="4" id="KW-1185">Reference proteome</keyword>
<feature type="domain" description="Glutathione S-transferase UstS-like C-terminal" evidence="2">
    <location>
        <begin position="126"/>
        <end position="224"/>
    </location>
</feature>
<evidence type="ECO:0000259" key="1">
    <source>
        <dbReference type="Pfam" id="PF13409"/>
    </source>
</evidence>
<dbReference type="OrthoDB" id="4951845at2759"/>
<dbReference type="PANTHER" id="PTHR43968">
    <property type="match status" value="1"/>
</dbReference>